<organism evidence="1 2">
    <name type="scientific">Trifolium pratense</name>
    <name type="common">Red clover</name>
    <dbReference type="NCBI Taxonomy" id="57577"/>
    <lineage>
        <taxon>Eukaryota</taxon>
        <taxon>Viridiplantae</taxon>
        <taxon>Streptophyta</taxon>
        <taxon>Embryophyta</taxon>
        <taxon>Tracheophyta</taxon>
        <taxon>Spermatophyta</taxon>
        <taxon>Magnoliopsida</taxon>
        <taxon>eudicotyledons</taxon>
        <taxon>Gunneridae</taxon>
        <taxon>Pentapetalae</taxon>
        <taxon>rosids</taxon>
        <taxon>fabids</taxon>
        <taxon>Fabales</taxon>
        <taxon>Fabaceae</taxon>
        <taxon>Papilionoideae</taxon>
        <taxon>50 kb inversion clade</taxon>
        <taxon>NPAAA clade</taxon>
        <taxon>Hologalegina</taxon>
        <taxon>IRL clade</taxon>
        <taxon>Trifolieae</taxon>
        <taxon>Trifolium</taxon>
    </lineage>
</organism>
<evidence type="ECO:0000313" key="2">
    <source>
        <dbReference type="Proteomes" id="UP000236291"/>
    </source>
</evidence>
<reference evidence="1 2" key="1">
    <citation type="journal article" date="2014" name="Am. J. Bot.">
        <title>Genome assembly and annotation for red clover (Trifolium pratense; Fabaceae).</title>
        <authorList>
            <person name="Istvanek J."/>
            <person name="Jaros M."/>
            <person name="Krenek A."/>
            <person name="Repkova J."/>
        </authorList>
    </citation>
    <scope>NUCLEOTIDE SEQUENCE [LARGE SCALE GENOMIC DNA]</scope>
    <source>
        <strain evidence="2">cv. Tatra</strain>
        <tissue evidence="1">Young leaves</tissue>
    </source>
</reference>
<feature type="non-terminal residue" evidence="1">
    <location>
        <position position="1"/>
    </location>
</feature>
<protein>
    <submittedName>
        <fullName evidence="1">Uncharacterized protein</fullName>
    </submittedName>
</protein>
<reference evidence="1 2" key="2">
    <citation type="journal article" date="2017" name="Front. Plant Sci.">
        <title>Gene Classification and Mining of Molecular Markers Useful in Red Clover (Trifolium pratense) Breeding.</title>
        <authorList>
            <person name="Istvanek J."/>
            <person name="Dluhosova J."/>
            <person name="Dluhos P."/>
            <person name="Patkova L."/>
            <person name="Nedelnik J."/>
            <person name="Repkova J."/>
        </authorList>
    </citation>
    <scope>NUCLEOTIDE SEQUENCE [LARGE SCALE GENOMIC DNA]</scope>
    <source>
        <strain evidence="2">cv. Tatra</strain>
        <tissue evidence="1">Young leaves</tissue>
    </source>
</reference>
<gene>
    <name evidence="1" type="ORF">L195_g063788</name>
</gene>
<name>A0A2K3KP12_TRIPR</name>
<dbReference type="EMBL" id="ASHM01220602">
    <property type="protein sequence ID" value="PNX68020.1"/>
    <property type="molecule type" value="Genomic_DNA"/>
</dbReference>
<accession>A0A2K3KP12</accession>
<sequence>SGDLCSGVGSGAICSGVGSGGGENCFVGEVFLFVVEVEVIEV</sequence>
<proteinExistence type="predicted"/>
<dbReference type="Proteomes" id="UP000236291">
    <property type="component" value="Unassembled WGS sequence"/>
</dbReference>
<dbReference type="AlphaFoldDB" id="A0A2K3KP12"/>
<evidence type="ECO:0000313" key="1">
    <source>
        <dbReference type="EMBL" id="PNX68020.1"/>
    </source>
</evidence>
<comment type="caution">
    <text evidence="1">The sequence shown here is derived from an EMBL/GenBank/DDBJ whole genome shotgun (WGS) entry which is preliminary data.</text>
</comment>